<gene>
    <name evidence="1" type="ORF">PXEA_LOCUS35711</name>
</gene>
<evidence type="ECO:0000313" key="1">
    <source>
        <dbReference type="EMBL" id="VEL42271.1"/>
    </source>
</evidence>
<evidence type="ECO:0000313" key="2">
    <source>
        <dbReference type="Proteomes" id="UP000784294"/>
    </source>
</evidence>
<organism evidence="1 2">
    <name type="scientific">Protopolystoma xenopodis</name>
    <dbReference type="NCBI Taxonomy" id="117903"/>
    <lineage>
        <taxon>Eukaryota</taxon>
        <taxon>Metazoa</taxon>
        <taxon>Spiralia</taxon>
        <taxon>Lophotrochozoa</taxon>
        <taxon>Platyhelminthes</taxon>
        <taxon>Monogenea</taxon>
        <taxon>Polyopisthocotylea</taxon>
        <taxon>Polystomatidea</taxon>
        <taxon>Polystomatidae</taxon>
        <taxon>Protopolystoma</taxon>
    </lineage>
</organism>
<reference evidence="1" key="1">
    <citation type="submission" date="2018-11" db="EMBL/GenBank/DDBJ databases">
        <authorList>
            <consortium name="Pathogen Informatics"/>
        </authorList>
    </citation>
    <scope>NUCLEOTIDE SEQUENCE</scope>
</reference>
<name>A0A3S5BVR1_9PLAT</name>
<dbReference type="OrthoDB" id="8962729at2759"/>
<keyword evidence="2" id="KW-1185">Reference proteome</keyword>
<sequence length="189" mass="21394">MRSRRELITSPKNGFETYEIFDSVEPKNSILDRFSSGHIRPNQIRSVRSDRSEVQIILDHFRSLWISSDHFRLLQVTSDHFGSVKITSDQFRSDQITLDHFISVHITSRQIRSGAIGCESDAEASVTSLESTRLGQTIGDELCNNKRPAGDSSYRLTDGLCHAKCEMMQLNTEFIPAHLNGPYSSVLFT</sequence>
<protein>
    <submittedName>
        <fullName evidence="1">Uncharacterized protein</fullName>
    </submittedName>
</protein>
<dbReference type="AlphaFoldDB" id="A0A3S5BVR1"/>
<accession>A0A3S5BVR1</accession>
<comment type="caution">
    <text evidence="1">The sequence shown here is derived from an EMBL/GenBank/DDBJ whole genome shotgun (WGS) entry which is preliminary data.</text>
</comment>
<dbReference type="Proteomes" id="UP000784294">
    <property type="component" value="Unassembled WGS sequence"/>
</dbReference>
<proteinExistence type="predicted"/>
<dbReference type="EMBL" id="CAAALY010273527">
    <property type="protein sequence ID" value="VEL42271.1"/>
    <property type="molecule type" value="Genomic_DNA"/>
</dbReference>